<comment type="catalytic activity">
    <reaction evidence="2">
        <text>4-nitrophenyl phosphate + H2O = 4-nitrophenol + phosphate + H(+)</text>
        <dbReference type="Rhea" id="RHEA:21664"/>
        <dbReference type="ChEBI" id="CHEBI:15377"/>
        <dbReference type="ChEBI" id="CHEBI:15378"/>
        <dbReference type="ChEBI" id="CHEBI:43474"/>
        <dbReference type="ChEBI" id="CHEBI:57917"/>
        <dbReference type="ChEBI" id="CHEBI:61146"/>
        <dbReference type="EC" id="3.1.3.41"/>
    </reaction>
</comment>
<feature type="active site" description="Proton donor" evidence="5">
    <location>
        <position position="65"/>
    </location>
</feature>
<feature type="binding site" evidence="7">
    <location>
        <position position="63"/>
    </location>
    <ligand>
        <name>Mg(2+)</name>
        <dbReference type="ChEBI" id="CHEBI:18420"/>
    </ligand>
</feature>
<name>A0A5B0M2L3_PUCGR</name>
<evidence type="ECO:0000256" key="4">
    <source>
        <dbReference type="ARBA" id="ARBA00069197"/>
    </source>
</evidence>
<dbReference type="FunFam" id="3.40.50.1000:FF:000039">
    <property type="entry name" value="Phosphoglycolate phosphatase"/>
    <property type="match status" value="1"/>
</dbReference>
<feature type="binding site" evidence="6">
    <location>
        <position position="262"/>
    </location>
    <ligand>
        <name>substrate</name>
    </ligand>
</feature>
<proteinExistence type="predicted"/>
<dbReference type="EC" id="3.1.3.41" evidence="3"/>
<dbReference type="EMBL" id="VDEP01000481">
    <property type="protein sequence ID" value="KAA1071035.1"/>
    <property type="molecule type" value="Genomic_DNA"/>
</dbReference>
<dbReference type="Proteomes" id="UP000325313">
    <property type="component" value="Unassembled WGS sequence"/>
</dbReference>
<dbReference type="Pfam" id="PF13344">
    <property type="entry name" value="Hydrolase_6"/>
    <property type="match status" value="1"/>
</dbReference>
<keyword evidence="7" id="KW-0479">Metal-binding</keyword>
<feature type="binding site" evidence="7">
    <location>
        <position position="287"/>
    </location>
    <ligand>
        <name>Mg(2+)</name>
        <dbReference type="ChEBI" id="CHEBI:18420"/>
    </ligand>
</feature>
<keyword evidence="1" id="KW-0378">Hydrolase</keyword>
<evidence type="ECO:0000313" key="8">
    <source>
        <dbReference type="EMBL" id="KAA1071035.1"/>
    </source>
</evidence>
<protein>
    <recommendedName>
        <fullName evidence="4">4-nitrophenylphosphatase</fullName>
        <ecNumber evidence="3">3.1.3.41</ecNumber>
    </recommendedName>
</protein>
<organism evidence="8 9">
    <name type="scientific">Puccinia graminis f. sp. tritici</name>
    <dbReference type="NCBI Taxonomy" id="56615"/>
    <lineage>
        <taxon>Eukaryota</taxon>
        <taxon>Fungi</taxon>
        <taxon>Dikarya</taxon>
        <taxon>Basidiomycota</taxon>
        <taxon>Pucciniomycotina</taxon>
        <taxon>Pucciniomycetes</taxon>
        <taxon>Pucciniales</taxon>
        <taxon>Pucciniaceae</taxon>
        <taxon>Puccinia</taxon>
    </lineage>
</organism>
<dbReference type="GO" id="GO:0004035">
    <property type="term" value="F:alkaline phosphatase activity"/>
    <property type="evidence" value="ECO:0007669"/>
    <property type="project" value="TreeGrafter"/>
</dbReference>
<dbReference type="SUPFAM" id="SSF56784">
    <property type="entry name" value="HAD-like"/>
    <property type="match status" value="1"/>
</dbReference>
<evidence type="ECO:0000256" key="5">
    <source>
        <dbReference type="PIRSR" id="PIRSR000915-1"/>
    </source>
</evidence>
<dbReference type="PIRSF" id="PIRSF000915">
    <property type="entry name" value="PGP-type_phosphatase"/>
    <property type="match status" value="1"/>
</dbReference>
<dbReference type="InterPro" id="IPR023214">
    <property type="entry name" value="HAD_sf"/>
</dbReference>
<evidence type="ECO:0000256" key="6">
    <source>
        <dbReference type="PIRSR" id="PIRSR000915-2"/>
    </source>
</evidence>
<comment type="caution">
    <text evidence="8">The sequence shown here is derived from an EMBL/GenBank/DDBJ whole genome shotgun (WGS) entry which is preliminary data.</text>
</comment>
<gene>
    <name evidence="8" type="ORF">PGTUg99_017438</name>
</gene>
<dbReference type="InterPro" id="IPR006349">
    <property type="entry name" value="PGP_euk"/>
</dbReference>
<feature type="active site" description="Nucleophile" evidence="5">
    <location>
        <position position="63"/>
    </location>
</feature>
<dbReference type="NCBIfam" id="TIGR01452">
    <property type="entry name" value="PGP_euk"/>
    <property type="match status" value="1"/>
</dbReference>
<dbReference type="Gene3D" id="3.40.50.1000">
    <property type="entry name" value="HAD superfamily/HAD-like"/>
    <property type="match status" value="2"/>
</dbReference>
<reference evidence="8 9" key="1">
    <citation type="submission" date="2019-05" db="EMBL/GenBank/DDBJ databases">
        <title>Emergence of the Ug99 lineage of the wheat stem rust pathogen through somatic hybridization.</title>
        <authorList>
            <person name="Li F."/>
            <person name="Upadhyaya N.M."/>
            <person name="Sperschneider J."/>
            <person name="Matny O."/>
            <person name="Nguyen-Phuc H."/>
            <person name="Mago R."/>
            <person name="Raley C."/>
            <person name="Miller M.E."/>
            <person name="Silverstein K.A.T."/>
            <person name="Henningsen E."/>
            <person name="Hirsch C.D."/>
            <person name="Visser B."/>
            <person name="Pretorius Z.A."/>
            <person name="Steffenson B.J."/>
            <person name="Schwessinger B."/>
            <person name="Dodds P.N."/>
            <person name="Figueroa M."/>
        </authorList>
    </citation>
    <scope>NUCLEOTIDE SEQUENCE [LARGE SCALE GENOMIC DNA]</scope>
    <source>
        <strain evidence="8 9">Ug99</strain>
    </source>
</reference>
<sequence length="340" mass="37791">MKSWAEDGRQLSRPHFDETLLHCNPGAGGTVTKYSIRMSMVKSLESHKDLQGFIDRFDNFLFDCDGVIWHGEELIKGVRTVLDLLRKSNKKLIFVTNNATKSREAFKAKFDRLGIQADLDEIFGSAYATALYLKRILKFPDDKKVYVIGEKGLEDELASENLKFCGGTDPADNEFIDLMDFSSIQTDKDVGAVMCGFDMHINYKKLAKAHRYLHENPDCHFILTNDDSTFPTDGSLFPGSGAISAPLRYAMLGKKDPIVVGKPNQPMLDCILEKHKLEPSRSCMIGDRLDTDIAFGINGGLSTLLVLTGVVTRADISQPQAKILPEYVIDSLGDFAVLSP</sequence>
<keyword evidence="7" id="KW-0460">Magnesium</keyword>
<dbReference type="PANTHER" id="PTHR19288:SF46">
    <property type="entry name" value="HALOACID DEHALOGENASE-LIKE HYDROLASE DOMAIN-CONTAINING PROTEIN 2"/>
    <property type="match status" value="1"/>
</dbReference>
<evidence type="ECO:0000256" key="7">
    <source>
        <dbReference type="PIRSR" id="PIRSR000915-3"/>
    </source>
</evidence>
<dbReference type="PANTHER" id="PTHR19288">
    <property type="entry name" value="4-NITROPHENYLPHOSPHATASE-RELATED"/>
    <property type="match status" value="1"/>
</dbReference>
<evidence type="ECO:0000313" key="9">
    <source>
        <dbReference type="Proteomes" id="UP000325313"/>
    </source>
</evidence>
<dbReference type="AlphaFoldDB" id="A0A5B0M2L3"/>
<evidence type="ECO:0000256" key="3">
    <source>
        <dbReference type="ARBA" id="ARBA00066659"/>
    </source>
</evidence>
<feature type="binding site" evidence="7">
    <location>
        <position position="65"/>
    </location>
    <ligand>
        <name>Mg(2+)</name>
        <dbReference type="ChEBI" id="CHEBI:18420"/>
    </ligand>
</feature>
<dbReference type="InterPro" id="IPR036412">
    <property type="entry name" value="HAD-like_sf"/>
</dbReference>
<comment type="cofactor">
    <cofactor evidence="7">
        <name>Mg(2+)</name>
        <dbReference type="ChEBI" id="CHEBI:18420"/>
    </cofactor>
    <text evidence="7">Divalent metal ions. Mg(2+) is the most effective.</text>
</comment>
<dbReference type="GO" id="GO:0008967">
    <property type="term" value="F:phosphoglycolate phosphatase activity"/>
    <property type="evidence" value="ECO:0007669"/>
    <property type="project" value="TreeGrafter"/>
</dbReference>
<dbReference type="GO" id="GO:0005737">
    <property type="term" value="C:cytoplasm"/>
    <property type="evidence" value="ECO:0007669"/>
    <property type="project" value="TreeGrafter"/>
</dbReference>
<dbReference type="NCBIfam" id="TIGR01460">
    <property type="entry name" value="HAD-SF-IIA"/>
    <property type="match status" value="1"/>
</dbReference>
<accession>A0A5B0M2L3</accession>
<evidence type="ECO:0000256" key="1">
    <source>
        <dbReference type="ARBA" id="ARBA00022801"/>
    </source>
</evidence>
<evidence type="ECO:0000256" key="2">
    <source>
        <dbReference type="ARBA" id="ARBA00050247"/>
    </source>
</evidence>
<dbReference type="GO" id="GO:0046872">
    <property type="term" value="F:metal ion binding"/>
    <property type="evidence" value="ECO:0007669"/>
    <property type="project" value="UniProtKB-KW"/>
</dbReference>
<dbReference type="Pfam" id="PF13242">
    <property type="entry name" value="Hydrolase_like"/>
    <property type="match status" value="1"/>
</dbReference>
<dbReference type="InterPro" id="IPR006357">
    <property type="entry name" value="HAD-SF_hydro_IIA"/>
</dbReference>